<proteinExistence type="predicted"/>
<evidence type="ECO:0000256" key="1">
    <source>
        <dbReference type="SAM" id="MobiDB-lite"/>
    </source>
</evidence>
<name>A0AAW2ZNG7_9EUKA</name>
<evidence type="ECO:0000313" key="3">
    <source>
        <dbReference type="Proteomes" id="UP001431209"/>
    </source>
</evidence>
<accession>A0AAW2ZNG7</accession>
<sequence length="159" mass="18194">MNVACPKNKSTKKPISSGIRIVGESIFRYDVEKKWGKRAIGKTFKESLLELLQVIILKFDPEPKNDGIDDVEPLDNDTGFGGADNYEDDFQGPDDYMDKDSQPDHNQHDTFEYDLESIMNDNPIEPSAKRVRVTFESDRLFMFEGEEIFEYNIGSGLDE</sequence>
<dbReference type="EMBL" id="JAOPGA020001690">
    <property type="protein sequence ID" value="KAL0490508.1"/>
    <property type="molecule type" value="Genomic_DNA"/>
</dbReference>
<feature type="compositionally biased region" description="Basic and acidic residues" evidence="1">
    <location>
        <begin position="96"/>
        <end position="109"/>
    </location>
</feature>
<comment type="caution">
    <text evidence="2">The sequence shown here is derived from an EMBL/GenBank/DDBJ whole genome shotgun (WGS) entry which is preliminary data.</text>
</comment>
<dbReference type="AlphaFoldDB" id="A0AAW2ZNG7"/>
<evidence type="ECO:0000313" key="2">
    <source>
        <dbReference type="EMBL" id="KAL0490508.1"/>
    </source>
</evidence>
<reference evidence="2 3" key="1">
    <citation type="submission" date="2024-03" db="EMBL/GenBank/DDBJ databases">
        <title>The Acrasis kona genome and developmental transcriptomes reveal deep origins of eukaryotic multicellular pathways.</title>
        <authorList>
            <person name="Sheikh S."/>
            <person name="Fu C.-J."/>
            <person name="Brown M.W."/>
            <person name="Baldauf S.L."/>
        </authorList>
    </citation>
    <scope>NUCLEOTIDE SEQUENCE [LARGE SCALE GENOMIC DNA]</scope>
    <source>
        <strain evidence="2 3">ATCC MYA-3509</strain>
    </source>
</reference>
<organism evidence="2 3">
    <name type="scientific">Acrasis kona</name>
    <dbReference type="NCBI Taxonomy" id="1008807"/>
    <lineage>
        <taxon>Eukaryota</taxon>
        <taxon>Discoba</taxon>
        <taxon>Heterolobosea</taxon>
        <taxon>Tetramitia</taxon>
        <taxon>Eutetramitia</taxon>
        <taxon>Acrasidae</taxon>
        <taxon>Acrasis</taxon>
    </lineage>
</organism>
<gene>
    <name evidence="2" type="ORF">AKO1_002995</name>
</gene>
<dbReference type="Proteomes" id="UP001431209">
    <property type="component" value="Unassembled WGS sequence"/>
</dbReference>
<feature type="compositionally biased region" description="Acidic residues" evidence="1">
    <location>
        <begin position="85"/>
        <end position="95"/>
    </location>
</feature>
<protein>
    <submittedName>
        <fullName evidence="2">Uncharacterized protein</fullName>
    </submittedName>
</protein>
<feature type="region of interest" description="Disordered" evidence="1">
    <location>
        <begin position="66"/>
        <end position="109"/>
    </location>
</feature>
<keyword evidence="3" id="KW-1185">Reference proteome</keyword>